<sequence>MDTTPLRPTHHAAELFPPTRAAGAAGGGRGAVRCTMEPWGEGVAEPVPPCTSNSLDKTGSPSITFSSSGFFRTSSVLHHHRRHHLNHYHLHLVRAPLSSFFLIFFSWQ</sequence>
<accession>A0A5B7I7L3</accession>
<name>A0A5B7I7L3_PORTR</name>
<comment type="caution">
    <text evidence="2">The sequence shown here is derived from an EMBL/GenBank/DDBJ whole genome shotgun (WGS) entry which is preliminary data.</text>
</comment>
<feature type="region of interest" description="Disordered" evidence="1">
    <location>
        <begin position="1"/>
        <end position="30"/>
    </location>
</feature>
<dbReference type="EMBL" id="VSRR010048073">
    <property type="protein sequence ID" value="MPC78303.1"/>
    <property type="molecule type" value="Genomic_DNA"/>
</dbReference>
<protein>
    <submittedName>
        <fullName evidence="2">Uncharacterized protein</fullName>
    </submittedName>
</protein>
<proteinExistence type="predicted"/>
<dbReference type="Proteomes" id="UP000324222">
    <property type="component" value="Unassembled WGS sequence"/>
</dbReference>
<reference evidence="2 3" key="1">
    <citation type="submission" date="2019-05" db="EMBL/GenBank/DDBJ databases">
        <title>Another draft genome of Portunus trituberculatus and its Hox gene families provides insights of decapod evolution.</title>
        <authorList>
            <person name="Jeong J.-H."/>
            <person name="Song I."/>
            <person name="Kim S."/>
            <person name="Choi T."/>
            <person name="Kim D."/>
            <person name="Ryu S."/>
            <person name="Kim W."/>
        </authorList>
    </citation>
    <scope>NUCLEOTIDE SEQUENCE [LARGE SCALE GENOMIC DNA]</scope>
    <source>
        <tissue evidence="2">Muscle</tissue>
    </source>
</reference>
<evidence type="ECO:0000313" key="3">
    <source>
        <dbReference type="Proteomes" id="UP000324222"/>
    </source>
</evidence>
<organism evidence="2 3">
    <name type="scientific">Portunus trituberculatus</name>
    <name type="common">Swimming crab</name>
    <name type="synonym">Neptunus trituberculatus</name>
    <dbReference type="NCBI Taxonomy" id="210409"/>
    <lineage>
        <taxon>Eukaryota</taxon>
        <taxon>Metazoa</taxon>
        <taxon>Ecdysozoa</taxon>
        <taxon>Arthropoda</taxon>
        <taxon>Crustacea</taxon>
        <taxon>Multicrustacea</taxon>
        <taxon>Malacostraca</taxon>
        <taxon>Eumalacostraca</taxon>
        <taxon>Eucarida</taxon>
        <taxon>Decapoda</taxon>
        <taxon>Pleocyemata</taxon>
        <taxon>Brachyura</taxon>
        <taxon>Eubrachyura</taxon>
        <taxon>Portunoidea</taxon>
        <taxon>Portunidae</taxon>
        <taxon>Portuninae</taxon>
        <taxon>Portunus</taxon>
    </lineage>
</organism>
<evidence type="ECO:0000256" key="1">
    <source>
        <dbReference type="SAM" id="MobiDB-lite"/>
    </source>
</evidence>
<keyword evidence="3" id="KW-1185">Reference proteome</keyword>
<dbReference type="AlphaFoldDB" id="A0A5B7I7L3"/>
<evidence type="ECO:0000313" key="2">
    <source>
        <dbReference type="EMBL" id="MPC78303.1"/>
    </source>
</evidence>
<gene>
    <name evidence="2" type="ORF">E2C01_072787</name>
</gene>